<evidence type="ECO:0000313" key="3">
    <source>
        <dbReference type="EMBL" id="MBO1324103.1"/>
    </source>
</evidence>
<comment type="caution">
    <text evidence="3">The sequence shown here is derived from an EMBL/GenBank/DDBJ whole genome shotgun (WGS) entry which is preliminary data.</text>
</comment>
<protein>
    <submittedName>
        <fullName evidence="3">Outer membrane lipoprotein carrier protein LolA</fullName>
    </submittedName>
</protein>
<feature type="signal peptide" evidence="2">
    <location>
        <begin position="1"/>
        <end position="17"/>
    </location>
</feature>
<evidence type="ECO:0000313" key="4">
    <source>
        <dbReference type="Proteomes" id="UP000664073"/>
    </source>
</evidence>
<gene>
    <name evidence="3" type="ORF">J2D77_02880</name>
</gene>
<dbReference type="EMBL" id="JAFVMH010000001">
    <property type="protein sequence ID" value="MBO1324103.1"/>
    <property type="molecule type" value="Genomic_DNA"/>
</dbReference>
<name>A0A939HGR5_9PROT</name>
<proteinExistence type="predicted"/>
<dbReference type="Proteomes" id="UP000664073">
    <property type="component" value="Unassembled WGS sequence"/>
</dbReference>
<dbReference type="Pfam" id="PF03548">
    <property type="entry name" value="LolA"/>
    <property type="match status" value="1"/>
</dbReference>
<evidence type="ECO:0000256" key="1">
    <source>
        <dbReference type="ARBA" id="ARBA00022729"/>
    </source>
</evidence>
<dbReference type="InterPro" id="IPR004564">
    <property type="entry name" value="OM_lipoprot_carrier_LolA-like"/>
</dbReference>
<dbReference type="CDD" id="cd16325">
    <property type="entry name" value="LolA"/>
    <property type="match status" value="1"/>
</dbReference>
<dbReference type="SUPFAM" id="SSF89392">
    <property type="entry name" value="Prokaryotic lipoproteins and lipoprotein localization factors"/>
    <property type="match status" value="1"/>
</dbReference>
<organism evidence="3 4">
    <name type="scientific">Acetobacter garciniae</name>
    <dbReference type="NCBI Taxonomy" id="2817435"/>
    <lineage>
        <taxon>Bacteria</taxon>
        <taxon>Pseudomonadati</taxon>
        <taxon>Pseudomonadota</taxon>
        <taxon>Alphaproteobacteria</taxon>
        <taxon>Acetobacterales</taxon>
        <taxon>Acetobacteraceae</taxon>
        <taxon>Acetobacter</taxon>
    </lineage>
</organism>
<keyword evidence="4" id="KW-1185">Reference proteome</keyword>
<feature type="chain" id="PRO_5036745772" evidence="2">
    <location>
        <begin position="18"/>
        <end position="183"/>
    </location>
</feature>
<keyword evidence="1 2" id="KW-0732">Signal</keyword>
<reference evidence="3" key="1">
    <citation type="submission" date="2021-03" db="EMBL/GenBank/DDBJ databases">
        <title>The complete genome sequence of Acetobacter sp. TBRC 12339.</title>
        <authorList>
            <person name="Charoenyingcharoen P."/>
            <person name="Yukphan P."/>
        </authorList>
    </citation>
    <scope>NUCLEOTIDE SEQUENCE</scope>
    <source>
        <strain evidence="3">TBRC 12339</strain>
    </source>
</reference>
<dbReference type="InterPro" id="IPR029046">
    <property type="entry name" value="LolA/LolB/LppX"/>
</dbReference>
<evidence type="ECO:0000256" key="2">
    <source>
        <dbReference type="SAM" id="SignalP"/>
    </source>
</evidence>
<dbReference type="AlphaFoldDB" id="A0A939HGR5"/>
<accession>A0A939HGR5</accession>
<keyword evidence="3" id="KW-0449">Lipoprotein</keyword>
<sequence>MALMPAALAPLALAACATSQGGAPGPGVAPQVARVEAYLRHVNLAEEPFTQVWPDGAHGGGVLTYRPGALDMQYTAPHAMELRASGHHAVFTDSQSGSETRIGLAHNPLGLLLDDPVRLSGPVTVTDLHQGGGFLQLSLTRTDNPSQGLVTLRFRDSGTSLTLYEVHIVDERRQVTLITLTPV</sequence>